<name>A0A0G4E5F2_PSEFS</name>
<gene>
    <name evidence="1" type="ORF">PQBR57_0295</name>
</gene>
<dbReference type="AlphaFoldDB" id="A0A0G4E5F2"/>
<accession>A0A0G4E5F2</accession>
<protein>
    <submittedName>
        <fullName evidence="1">Uncharacterized protein</fullName>
    </submittedName>
</protein>
<geneLocation type="plasmid" evidence="1">
    <name>pQBR57</name>
</geneLocation>
<dbReference type="RefSeq" id="WP_192963419.1">
    <property type="nucleotide sequence ID" value="NZ_LN713926.1"/>
</dbReference>
<sequence>MVEYIEVPPQEPPKQMTARHVAHHLGEHLAGFLAANNLSSWAPDDDYVLREDRLSDQILMVSQCTGLSVDGFRRLAKKLKKLGKENGGELTLTAAKQMLAHALGYSSYQLAMQCRTVDEFIQNIWPKGAAMSLVSLDKAVDGANVNNDLLTLLKGRIQFNLKRDQTLKKATDEMPKIGKKMRLERRERQRRLDSIEKRPLIFIKPARPKPDA</sequence>
<organism evidence="1">
    <name type="scientific">Pseudomonas fluorescens (strain SBW25)</name>
    <dbReference type="NCBI Taxonomy" id="216595"/>
    <lineage>
        <taxon>Bacteria</taxon>
        <taxon>Pseudomonadati</taxon>
        <taxon>Pseudomonadota</taxon>
        <taxon>Gammaproteobacteria</taxon>
        <taxon>Pseudomonadales</taxon>
        <taxon>Pseudomonadaceae</taxon>
        <taxon>Pseudomonas</taxon>
    </lineage>
</organism>
<reference evidence="1" key="1">
    <citation type="submission" date="2014-12" db="EMBL/GenBank/DDBJ databases">
        <authorList>
            <person name="Hall J."/>
        </authorList>
    </citation>
    <scope>NUCLEOTIDE SEQUENCE [LARGE SCALE GENOMIC DNA]</scope>
    <source>
        <strain evidence="1">SBW25</strain>
        <plasmid evidence="1">pQBR57</plasmid>
    </source>
</reference>
<keyword evidence="1" id="KW-0614">Plasmid</keyword>
<dbReference type="EMBL" id="LN713926">
    <property type="protein sequence ID" value="CEK42248.1"/>
    <property type="molecule type" value="Genomic_DNA"/>
</dbReference>
<evidence type="ECO:0000313" key="1">
    <source>
        <dbReference type="EMBL" id="CEK42248.1"/>
    </source>
</evidence>
<reference evidence="1" key="2">
    <citation type="submission" date="2015-06" db="EMBL/GenBank/DDBJ databases">
        <title>Environmentally co-occuring mercury resistance plasmids are genetically and phenotypically diverse and confer variable context-dependent fitness effects.</title>
        <authorList>
            <person name="Hall J.P.J."/>
            <person name="Harrison E."/>
            <person name="Lilley A.K."/>
            <person name="Paterson S."/>
            <person name="Spiers A.J."/>
            <person name="Brockhurst M.A."/>
        </authorList>
    </citation>
    <scope>NUCLEOTIDE SEQUENCE [LARGE SCALE GENOMIC DNA]</scope>
    <source>
        <strain evidence="1">SBW25</strain>
        <plasmid evidence="1">pQBR57</plasmid>
    </source>
</reference>
<proteinExistence type="predicted"/>